<evidence type="ECO:0000313" key="1">
    <source>
        <dbReference type="EMBL" id="MCJ8501258.1"/>
    </source>
</evidence>
<dbReference type="RefSeq" id="WP_246908138.1">
    <property type="nucleotide sequence ID" value="NZ_JALJRB010000012.1"/>
</dbReference>
<gene>
    <name evidence="1" type="ORF">MRX98_11795</name>
</gene>
<dbReference type="AlphaFoldDB" id="A0AA41R4E1"/>
<dbReference type="EMBL" id="JALJRB010000012">
    <property type="protein sequence ID" value="MCJ8501258.1"/>
    <property type="molecule type" value="Genomic_DNA"/>
</dbReference>
<accession>A0AA41R4E1</accession>
<sequence>MLSSPHSFHIPVMGTGFTLDTPLRVARYGITSVISLVDDVIIEQARKYHSRQHQLPFTAIKASAPDARARRITAYLDLVDELVARQVRQLRQAPFDAGSDICRYFELLPPSPLRDAYLQMQTVTDTRELQSLQAELRRHIVPGRIDVNIMTKLDMDRYRNGAKLPAEFADAMAALRGFAKSTLRSAMVFSAGINQRLYTYAACFDDFFPCDTAGPVKSIILKVSDYRSALVQGKFLAKRGLWISEFRIESGLNCGGHAFAADCNLMGPVLELFKQNRQELTECLFRIYAKALAGMGRHAPTEPPPIRVTVQGGIGTAEENNMLLQYYQVDGTGWGTPFMVVPEVTNVDSVHLERLCNANKEDIYLSDASPLGVPFWNLRTSASERQRQRRIATGRPGSDCPKGYARINSEFTDKPICTASREYVALKLSHLPEEELSEAAQAMVREAVLAKACICHDLGGSVSLSRNGHKAVAPAVCCGPNIRNFRRTFSLDEMVNHIYGRLCVMVNHERSHMFLEEMRLNKEYLCVEIKRFTHQISNRPWSYFESFKKSLLEGTDYYQDLACRFFKEKQEKFLQELQKLRDEIERITPVAVPVPEPAH</sequence>
<comment type="caution">
    <text evidence="1">The sequence shown here is derived from an EMBL/GenBank/DDBJ whole genome shotgun (WGS) entry which is preliminary data.</text>
</comment>
<name>A0AA41R4E1_9BACT</name>
<proteinExistence type="predicted"/>
<keyword evidence="2" id="KW-1185">Reference proteome</keyword>
<protein>
    <submittedName>
        <fullName evidence="1">Uncharacterized protein</fullName>
    </submittedName>
</protein>
<reference evidence="1" key="1">
    <citation type="submission" date="2022-04" db="EMBL/GenBank/DDBJ databases">
        <title>Desulfatitalea alkaliphila sp. nov., a novel anaerobic sulfate-reducing bacterium isolated from terrestrial mud volcano, Taman Peninsula, Russia.</title>
        <authorList>
            <person name="Khomyakova M.A."/>
            <person name="Merkel A.Y."/>
            <person name="Slobodkin A.I."/>
        </authorList>
    </citation>
    <scope>NUCLEOTIDE SEQUENCE</scope>
    <source>
        <strain evidence="1">M08but</strain>
    </source>
</reference>
<organism evidence="1 2">
    <name type="scientific">Desulfatitalea alkaliphila</name>
    <dbReference type="NCBI Taxonomy" id="2929485"/>
    <lineage>
        <taxon>Bacteria</taxon>
        <taxon>Pseudomonadati</taxon>
        <taxon>Thermodesulfobacteriota</taxon>
        <taxon>Desulfobacteria</taxon>
        <taxon>Desulfobacterales</taxon>
        <taxon>Desulfosarcinaceae</taxon>
        <taxon>Desulfatitalea</taxon>
    </lineage>
</organism>
<dbReference type="Proteomes" id="UP001165427">
    <property type="component" value="Unassembled WGS sequence"/>
</dbReference>
<evidence type="ECO:0000313" key="2">
    <source>
        <dbReference type="Proteomes" id="UP001165427"/>
    </source>
</evidence>